<protein>
    <submittedName>
        <fullName evidence="1">Uncharacterized protein</fullName>
    </submittedName>
</protein>
<gene>
    <name evidence="1" type="ORF">NA56DRAFT_645929</name>
</gene>
<dbReference type="Proteomes" id="UP000235672">
    <property type="component" value="Unassembled WGS sequence"/>
</dbReference>
<dbReference type="AlphaFoldDB" id="A0A2J6Q382"/>
<sequence>MSVTVKRLTDQQKDEFDRFVNQNLSSPESHIKELLLKFDVVSEIQAELFTTYIEGPWEWTDLPQVPGKMPGRLILIWGHVNVLGTTCSDRLDHYTFAQNFEGIYLARETRVLILYT</sequence>
<evidence type="ECO:0000313" key="2">
    <source>
        <dbReference type="Proteomes" id="UP000235672"/>
    </source>
</evidence>
<organism evidence="1 2">
    <name type="scientific">Hyaloscypha hepaticicola</name>
    <dbReference type="NCBI Taxonomy" id="2082293"/>
    <lineage>
        <taxon>Eukaryota</taxon>
        <taxon>Fungi</taxon>
        <taxon>Dikarya</taxon>
        <taxon>Ascomycota</taxon>
        <taxon>Pezizomycotina</taxon>
        <taxon>Leotiomycetes</taxon>
        <taxon>Helotiales</taxon>
        <taxon>Hyaloscyphaceae</taxon>
        <taxon>Hyaloscypha</taxon>
    </lineage>
</organism>
<name>A0A2J6Q382_9HELO</name>
<proteinExistence type="predicted"/>
<dbReference type="EMBL" id="KZ613483">
    <property type="protein sequence ID" value="PMD20748.1"/>
    <property type="molecule type" value="Genomic_DNA"/>
</dbReference>
<accession>A0A2J6Q382</accession>
<reference evidence="1 2" key="1">
    <citation type="submission" date="2016-05" db="EMBL/GenBank/DDBJ databases">
        <title>A degradative enzymes factory behind the ericoid mycorrhizal symbiosis.</title>
        <authorList>
            <consortium name="DOE Joint Genome Institute"/>
            <person name="Martino E."/>
            <person name="Morin E."/>
            <person name="Grelet G."/>
            <person name="Kuo A."/>
            <person name="Kohler A."/>
            <person name="Daghino S."/>
            <person name="Barry K."/>
            <person name="Choi C."/>
            <person name="Cichocki N."/>
            <person name="Clum A."/>
            <person name="Copeland A."/>
            <person name="Hainaut M."/>
            <person name="Haridas S."/>
            <person name="Labutti K."/>
            <person name="Lindquist E."/>
            <person name="Lipzen A."/>
            <person name="Khouja H.-R."/>
            <person name="Murat C."/>
            <person name="Ohm R."/>
            <person name="Olson A."/>
            <person name="Spatafora J."/>
            <person name="Veneault-Fourrey C."/>
            <person name="Henrissat B."/>
            <person name="Grigoriev I."/>
            <person name="Martin F."/>
            <person name="Perotto S."/>
        </authorList>
    </citation>
    <scope>NUCLEOTIDE SEQUENCE [LARGE SCALE GENOMIC DNA]</scope>
    <source>
        <strain evidence="1 2">UAMH 7357</strain>
    </source>
</reference>
<evidence type="ECO:0000313" key="1">
    <source>
        <dbReference type="EMBL" id="PMD20748.1"/>
    </source>
</evidence>
<keyword evidence="2" id="KW-1185">Reference proteome</keyword>